<dbReference type="STRING" id="195883.A0A482WYH0"/>
<name>A0A482WYH0_LAOST</name>
<dbReference type="SMR" id="A0A482WYH0"/>
<feature type="compositionally biased region" description="Basic and acidic residues" evidence="3">
    <location>
        <begin position="8"/>
        <end position="25"/>
    </location>
</feature>
<dbReference type="InParanoid" id="A0A482WYH0"/>
<evidence type="ECO:0000256" key="1">
    <source>
        <dbReference type="ARBA" id="ARBA00023186"/>
    </source>
</evidence>
<sequence length="142" mass="16161">MNFGLPSLKEKSTGFHRLPNSDKQNEYGIPDPMTFGLGAARPTLYQHPLEASERNYQKNQQRLHMAVMRNTQGIHAPLRVAMELKAFENVGHLPFLPSSNFSRDVILGNDETLDFADILNTTEFRETRPHPHALMEHKLGIL</sequence>
<feature type="region of interest" description="Disordered" evidence="3">
    <location>
        <begin position="1"/>
        <end position="29"/>
    </location>
</feature>
<evidence type="ECO:0000313" key="5">
    <source>
        <dbReference type="Proteomes" id="UP000291343"/>
    </source>
</evidence>
<dbReference type="GO" id="GO:0005737">
    <property type="term" value="C:cytoplasm"/>
    <property type="evidence" value="ECO:0007669"/>
    <property type="project" value="TreeGrafter"/>
</dbReference>
<keyword evidence="1" id="KW-0143">Chaperone</keyword>
<comment type="caution">
    <text evidence="4">The sequence shown here is derived from an EMBL/GenBank/DDBJ whole genome shotgun (WGS) entry which is preliminary data.</text>
</comment>
<accession>A0A482WYH0</accession>
<dbReference type="OrthoDB" id="15001at2759"/>
<comment type="similarity">
    <text evidence="2">Belongs to the POMP/UMP1 family.</text>
</comment>
<proteinExistence type="inferred from homology"/>
<dbReference type="GO" id="GO:0043248">
    <property type="term" value="P:proteasome assembly"/>
    <property type="evidence" value="ECO:0007669"/>
    <property type="project" value="InterPro"/>
</dbReference>
<dbReference type="Pfam" id="PF05348">
    <property type="entry name" value="UMP1"/>
    <property type="match status" value="1"/>
</dbReference>
<gene>
    <name evidence="4" type="ORF">LSTR_LSTR003453</name>
</gene>
<dbReference type="AlphaFoldDB" id="A0A482WYH0"/>
<dbReference type="PANTHER" id="PTHR12828:SF3">
    <property type="entry name" value="PROTEASOME MATURATION PROTEIN"/>
    <property type="match status" value="1"/>
</dbReference>
<dbReference type="Proteomes" id="UP000291343">
    <property type="component" value="Unassembled WGS sequence"/>
</dbReference>
<evidence type="ECO:0000256" key="2">
    <source>
        <dbReference type="ARBA" id="ARBA00043974"/>
    </source>
</evidence>
<dbReference type="EMBL" id="QKKF02022000">
    <property type="protein sequence ID" value="RZF38647.1"/>
    <property type="molecule type" value="Genomic_DNA"/>
</dbReference>
<reference evidence="4 5" key="1">
    <citation type="journal article" date="2017" name="Gigascience">
        <title>Genome sequence of the small brown planthopper, Laodelphax striatellus.</title>
        <authorList>
            <person name="Zhu J."/>
            <person name="Jiang F."/>
            <person name="Wang X."/>
            <person name="Yang P."/>
            <person name="Bao Y."/>
            <person name="Zhao W."/>
            <person name="Wang W."/>
            <person name="Lu H."/>
            <person name="Wang Q."/>
            <person name="Cui N."/>
            <person name="Li J."/>
            <person name="Chen X."/>
            <person name="Luo L."/>
            <person name="Yu J."/>
            <person name="Kang L."/>
            <person name="Cui F."/>
        </authorList>
    </citation>
    <scope>NUCLEOTIDE SEQUENCE [LARGE SCALE GENOMIC DNA]</scope>
    <source>
        <strain evidence="4">Lst14</strain>
    </source>
</reference>
<evidence type="ECO:0000256" key="3">
    <source>
        <dbReference type="SAM" id="MobiDB-lite"/>
    </source>
</evidence>
<dbReference type="FunCoup" id="A0A482WYH0">
    <property type="interactions" value="1014"/>
</dbReference>
<dbReference type="PANTHER" id="PTHR12828">
    <property type="entry name" value="PROTEASOME MATURATION PROTEIN UMP1"/>
    <property type="match status" value="1"/>
</dbReference>
<dbReference type="GO" id="GO:0005634">
    <property type="term" value="C:nucleus"/>
    <property type="evidence" value="ECO:0007669"/>
    <property type="project" value="TreeGrafter"/>
</dbReference>
<protein>
    <recommendedName>
        <fullName evidence="6">Proteasome maturation protein</fullName>
    </recommendedName>
</protein>
<evidence type="ECO:0000313" key="4">
    <source>
        <dbReference type="EMBL" id="RZF38647.1"/>
    </source>
</evidence>
<organism evidence="4 5">
    <name type="scientific">Laodelphax striatellus</name>
    <name type="common">Small brown planthopper</name>
    <name type="synonym">Delphax striatella</name>
    <dbReference type="NCBI Taxonomy" id="195883"/>
    <lineage>
        <taxon>Eukaryota</taxon>
        <taxon>Metazoa</taxon>
        <taxon>Ecdysozoa</taxon>
        <taxon>Arthropoda</taxon>
        <taxon>Hexapoda</taxon>
        <taxon>Insecta</taxon>
        <taxon>Pterygota</taxon>
        <taxon>Neoptera</taxon>
        <taxon>Paraneoptera</taxon>
        <taxon>Hemiptera</taxon>
        <taxon>Auchenorrhyncha</taxon>
        <taxon>Fulgoroidea</taxon>
        <taxon>Delphacidae</taxon>
        <taxon>Criomorphinae</taxon>
        <taxon>Laodelphax</taxon>
    </lineage>
</organism>
<dbReference type="InterPro" id="IPR008012">
    <property type="entry name" value="Ump1"/>
</dbReference>
<evidence type="ECO:0008006" key="6">
    <source>
        <dbReference type="Google" id="ProtNLM"/>
    </source>
</evidence>
<keyword evidence="5" id="KW-1185">Reference proteome</keyword>